<evidence type="ECO:0000256" key="1">
    <source>
        <dbReference type="ARBA" id="ARBA00004613"/>
    </source>
</evidence>
<sequence length="303" mass="34244">MAFAFIIDTLCIRCATIRSSQTFARTVVYLAVCFTKNEAKMKVLILILALAYIGLAFSNFIEELGSILNQPSQILIGQESDIETRSHPRVRRQEVTIAAPVALSPAPFGFACSTELFRRMDQCCKVPQLYPDNINAICTPQQTVLRKTIPVFRGIFSAFFPVSVRRWTLRKNLSAKNSTIKSSIEDICRVHCIFKQQRWLAPENYIDENLFYQQLAVLIPTGPYNTLLFNARTECSSIQAYGDPLAHVNNTLGQKCLLSPFRILRCVKRSMMLAYTTCPGQFNTGQTCELAKVELRNCDIFSL</sequence>
<protein>
    <submittedName>
        <fullName evidence="5">Uncharacterized protein</fullName>
    </submittedName>
</protein>
<comment type="caution">
    <text evidence="5">The sequence shown here is derived from an EMBL/GenBank/DDBJ whole genome shotgun (WGS) entry which is preliminary data.</text>
</comment>
<name>A0A8S1C7Y8_9INSE</name>
<dbReference type="InterPro" id="IPR052295">
    <property type="entry name" value="Odorant-binding_protein"/>
</dbReference>
<dbReference type="Gene3D" id="1.10.238.270">
    <property type="match status" value="1"/>
</dbReference>
<reference evidence="5 6" key="1">
    <citation type="submission" date="2020-04" db="EMBL/GenBank/DDBJ databases">
        <authorList>
            <person name="Alioto T."/>
            <person name="Alioto T."/>
            <person name="Gomez Garrido J."/>
        </authorList>
    </citation>
    <scope>NUCLEOTIDE SEQUENCE [LARGE SCALE GENOMIC DNA]</scope>
</reference>
<evidence type="ECO:0000256" key="3">
    <source>
        <dbReference type="ARBA" id="ARBA00022525"/>
    </source>
</evidence>
<evidence type="ECO:0000256" key="2">
    <source>
        <dbReference type="ARBA" id="ARBA00008098"/>
    </source>
</evidence>
<evidence type="ECO:0000313" key="5">
    <source>
        <dbReference type="EMBL" id="CAB3364331.1"/>
    </source>
</evidence>
<accession>A0A8S1C7Y8</accession>
<comment type="similarity">
    <text evidence="2">Belongs to the PBP/GOBP family.</text>
</comment>
<evidence type="ECO:0000313" key="6">
    <source>
        <dbReference type="Proteomes" id="UP000494165"/>
    </source>
</evidence>
<evidence type="ECO:0000256" key="4">
    <source>
        <dbReference type="SAM" id="Phobius"/>
    </source>
</evidence>
<dbReference type="OrthoDB" id="8244802at2759"/>
<dbReference type="AlphaFoldDB" id="A0A8S1C7Y8"/>
<organism evidence="5 6">
    <name type="scientific">Cloeon dipterum</name>
    <dbReference type="NCBI Taxonomy" id="197152"/>
    <lineage>
        <taxon>Eukaryota</taxon>
        <taxon>Metazoa</taxon>
        <taxon>Ecdysozoa</taxon>
        <taxon>Arthropoda</taxon>
        <taxon>Hexapoda</taxon>
        <taxon>Insecta</taxon>
        <taxon>Pterygota</taxon>
        <taxon>Palaeoptera</taxon>
        <taxon>Ephemeroptera</taxon>
        <taxon>Pisciforma</taxon>
        <taxon>Baetidae</taxon>
        <taxon>Cloeon</taxon>
    </lineage>
</organism>
<dbReference type="PANTHER" id="PTHR21066:SF9">
    <property type="entry name" value="ODORANT-BINDING PROTEIN 59A"/>
    <property type="match status" value="1"/>
</dbReference>
<keyword evidence="3" id="KW-0964">Secreted</keyword>
<dbReference type="Proteomes" id="UP000494165">
    <property type="component" value="Unassembled WGS sequence"/>
</dbReference>
<feature type="transmembrane region" description="Helical" evidence="4">
    <location>
        <begin position="43"/>
        <end position="61"/>
    </location>
</feature>
<proteinExistence type="inferred from homology"/>
<keyword evidence="6" id="KW-1185">Reference proteome</keyword>
<keyword evidence="4" id="KW-0472">Membrane</keyword>
<dbReference type="EMBL" id="CADEPI010000015">
    <property type="protein sequence ID" value="CAB3364331.1"/>
    <property type="molecule type" value="Genomic_DNA"/>
</dbReference>
<comment type="subcellular location">
    <subcellularLocation>
        <location evidence="1">Secreted</location>
    </subcellularLocation>
</comment>
<keyword evidence="4" id="KW-1133">Transmembrane helix</keyword>
<keyword evidence="4" id="KW-0812">Transmembrane</keyword>
<dbReference type="GO" id="GO:0005576">
    <property type="term" value="C:extracellular region"/>
    <property type="evidence" value="ECO:0007669"/>
    <property type="project" value="UniProtKB-SubCell"/>
</dbReference>
<dbReference type="PANTHER" id="PTHR21066">
    <property type="entry name" value="ODORANT-BINDING PROTEIN 59A-RELATED"/>
    <property type="match status" value="1"/>
</dbReference>
<gene>
    <name evidence="5" type="ORF">CLODIP_2_CD14502</name>
</gene>